<comment type="caution">
    <text evidence="4">The sequence shown here is derived from an EMBL/GenBank/DDBJ whole genome shotgun (WGS) entry which is preliminary data.</text>
</comment>
<dbReference type="InterPro" id="IPR041664">
    <property type="entry name" value="AAA_16"/>
</dbReference>
<evidence type="ECO:0000313" key="6">
    <source>
        <dbReference type="Proteomes" id="UP000755667"/>
    </source>
</evidence>
<organism evidence="4 6">
    <name type="scientific">Marivita cryptomonadis</name>
    <dbReference type="NCBI Taxonomy" id="505252"/>
    <lineage>
        <taxon>Bacteria</taxon>
        <taxon>Pseudomonadati</taxon>
        <taxon>Pseudomonadota</taxon>
        <taxon>Alphaproteobacteria</taxon>
        <taxon>Rhodobacterales</taxon>
        <taxon>Roseobacteraceae</taxon>
        <taxon>Marivita</taxon>
    </lineage>
</organism>
<dbReference type="InterPro" id="IPR029787">
    <property type="entry name" value="Nucleotide_cyclase"/>
</dbReference>
<dbReference type="Proteomes" id="UP000755667">
    <property type="component" value="Unassembled WGS sequence"/>
</dbReference>
<evidence type="ECO:0000313" key="5">
    <source>
        <dbReference type="EMBL" id="MBM2419613.1"/>
    </source>
</evidence>
<dbReference type="SUPFAM" id="SSF55073">
    <property type="entry name" value="Nucleotide cyclase"/>
    <property type="match status" value="2"/>
</dbReference>
<dbReference type="PANTHER" id="PTHR16305:SF28">
    <property type="entry name" value="GUANYLATE CYCLASE DOMAIN-CONTAINING PROTEIN"/>
    <property type="match status" value="1"/>
</dbReference>
<keyword evidence="7" id="KW-1185">Reference proteome</keyword>
<gene>
    <name evidence="4" type="ORF">JQX41_21770</name>
    <name evidence="5" type="ORF">JQX48_21790</name>
</gene>
<dbReference type="Gene3D" id="3.40.50.300">
    <property type="entry name" value="P-loop containing nucleotide triphosphate hydrolases"/>
    <property type="match status" value="1"/>
</dbReference>
<evidence type="ECO:0000259" key="3">
    <source>
        <dbReference type="PROSITE" id="PS50125"/>
    </source>
</evidence>
<evidence type="ECO:0000256" key="2">
    <source>
        <dbReference type="ARBA" id="ARBA00022840"/>
    </source>
</evidence>
<dbReference type="GO" id="GO:0009190">
    <property type="term" value="P:cyclic nucleotide biosynthetic process"/>
    <property type="evidence" value="ECO:0007669"/>
    <property type="project" value="InterPro"/>
</dbReference>
<feature type="domain" description="Guanylate cyclase" evidence="3">
    <location>
        <begin position="329"/>
        <end position="378"/>
    </location>
</feature>
<dbReference type="EMBL" id="JAFBXE010000022">
    <property type="protein sequence ID" value="MBM2414942.1"/>
    <property type="molecule type" value="Genomic_DNA"/>
</dbReference>
<dbReference type="SUPFAM" id="SSF52540">
    <property type="entry name" value="P-loop containing nucleoside triphosphate hydrolases"/>
    <property type="match status" value="1"/>
</dbReference>
<name>A0A9Q2S7A0_9RHOB</name>
<evidence type="ECO:0000256" key="1">
    <source>
        <dbReference type="ARBA" id="ARBA00022741"/>
    </source>
</evidence>
<accession>A0A9Q2S7A0</accession>
<dbReference type="InterPro" id="IPR011990">
    <property type="entry name" value="TPR-like_helical_dom_sf"/>
</dbReference>
<dbReference type="Gene3D" id="1.25.40.10">
    <property type="entry name" value="Tetratricopeptide repeat domain"/>
    <property type="match status" value="1"/>
</dbReference>
<dbReference type="Gene3D" id="3.30.70.1230">
    <property type="entry name" value="Nucleotide cyclase"/>
    <property type="match status" value="2"/>
</dbReference>
<dbReference type="PROSITE" id="PS50125">
    <property type="entry name" value="GUANYLATE_CYCLASE_2"/>
    <property type="match status" value="1"/>
</dbReference>
<dbReference type="PANTHER" id="PTHR16305">
    <property type="entry name" value="TESTICULAR SOLUBLE ADENYLYL CYCLASE"/>
    <property type="match status" value="1"/>
</dbReference>
<protein>
    <submittedName>
        <fullName evidence="4">AAA family ATPase</fullName>
    </submittedName>
</protein>
<evidence type="ECO:0000313" key="7">
    <source>
        <dbReference type="Proteomes" id="UP000809440"/>
    </source>
</evidence>
<dbReference type="CDD" id="cd07302">
    <property type="entry name" value="CHD"/>
    <property type="match status" value="1"/>
</dbReference>
<dbReference type="GO" id="GO:0005524">
    <property type="term" value="F:ATP binding"/>
    <property type="evidence" value="ECO:0007669"/>
    <property type="project" value="UniProtKB-KW"/>
</dbReference>
<evidence type="ECO:0000313" key="4">
    <source>
        <dbReference type="EMBL" id="MBM2414942.1"/>
    </source>
</evidence>
<dbReference type="InterPro" id="IPR001054">
    <property type="entry name" value="A/G_cyclase"/>
</dbReference>
<dbReference type="GO" id="GO:0005737">
    <property type="term" value="C:cytoplasm"/>
    <property type="evidence" value="ECO:0007669"/>
    <property type="project" value="TreeGrafter"/>
</dbReference>
<dbReference type="GeneID" id="62642718"/>
<dbReference type="Proteomes" id="UP000809440">
    <property type="component" value="Unassembled WGS sequence"/>
</dbReference>
<dbReference type="Pfam" id="PF13191">
    <property type="entry name" value="AAA_16"/>
    <property type="match status" value="1"/>
</dbReference>
<dbReference type="EMBL" id="JAFBXF010000022">
    <property type="protein sequence ID" value="MBM2419613.1"/>
    <property type="molecule type" value="Genomic_DNA"/>
</dbReference>
<sequence length="1264" mass="135569">MATQIFLKDFVPHFHRDAANQRTSMIAQKGTAVFVDVVRFTRMTEELIERHGRKLGAELLYGRLQNFFSGILDAGARFGGTSVAFAGDAVTLFFSADDFGGAEDAAHRAAMVATKIAKQFEDATRISIASGTFLRKVTGSDALSFLELFGGSAAQTLAELDTLPERPSIVACEAVKALLAAKGIGVESFGVAGAYEIQEVPPCKESALGTKNETISETDAIAWVPLTLRGVAYSLCAERSDVARFGLDAVAQIRTVVALFVHIRGLEYSAASDQEHMQQLVSHVQSVVIKQGGTVLGLNSDAKGSYVSAVFGAPVGHENDALRAVLAGESIAQFAKARGIDVGVGVARGSALSGIFATSGRARYDITGKPMSHAARLMVAAVPHEVLVANAVSEDLTTYFTFEDSPDSTARRLVGRNSFEHKSSPGTLRCRIVGRRSEISEIENALSAGAGAKVVLEALPGIGKSALLSQVQEAFKSRDTCWLVSSGEEISRDLPYHSWRRLSASILEHDNGALSEEGKGVVEWLAYARNKLPDSVSEVHGPERGAKIAGLVATALSELAARDRVILCFDDAQWMDTPSVALLHGVVKAGAPIAILLAKRPEPPSTMEAVMLYGAPDVKTLELQPLGQDGVIEIACQQLKADSLSPDLKKLIIEKSGGSPLFAVQIGRALLEQGYVTHEGGHCLFAGGQRELDHVDFLESVEGAILARVDALADTTKRVAAAASVHGRTFSQHAVEIALGVELPPDAVAQELQTLEAEGYIAVEETGALNVFSFSHALVQEAIGESMTSTLRRDMNQRLSKWWAMQSGPEAIQRRARHLTQSLSPEESDPEVLARVIEALEAAAHQAASETANLEASQFHQQALGVLERLPNTEHWRRKCLHLQVSKAYSLSLVRGYGDPTVEEAYRAALEFSETVDHQEDLVFTLYGLFSFYASRGDYSDSAPILSWIKALSESSRDPKMPSFLHHTEAIQSVLTGRIVEGTKLARRSIDEAAALGDGMFFSHSGAGDWRIYSGSWEALGRAVQGQWQAALAAHDEATHLGATDHFARAFVSGFAPLPVLAGAPRASLEYAEALVTDADTRGFALFSIIGRIYLGWAAAKLGMNDERVAAFLGGQLQISQAMKLDSFNPYFLALAAEAHLAIGEPALAREKVNEALAAIKKCGASAFLPEVLRAEAQVQYAEALSHATVLNTLNRAINLALGDGAVHFAFLAAHEAKRLKVGTTSTSLEELADLMRKNAFQVKYDGPLSQLWVSTQIKATSDA</sequence>
<keyword evidence="1" id="KW-0547">Nucleotide-binding</keyword>
<reference evidence="4 7" key="1">
    <citation type="submission" date="2021-01" db="EMBL/GenBank/DDBJ databases">
        <title>Diatom-associated Roseobacters Show Island Model of Population Structure.</title>
        <authorList>
            <person name="Qu L."/>
            <person name="Feng X."/>
            <person name="Chen Y."/>
            <person name="Li L."/>
            <person name="Wang X."/>
            <person name="Hu Z."/>
            <person name="Wang H."/>
            <person name="Luo H."/>
        </authorList>
    </citation>
    <scope>NUCLEOTIDE SEQUENCE</scope>
    <source>
        <strain evidence="5 7">CC28-63</strain>
        <strain evidence="4">CC28-69</strain>
    </source>
</reference>
<dbReference type="GO" id="GO:0035556">
    <property type="term" value="P:intracellular signal transduction"/>
    <property type="evidence" value="ECO:0007669"/>
    <property type="project" value="InterPro"/>
</dbReference>
<keyword evidence="2" id="KW-0067">ATP-binding</keyword>
<dbReference type="AlphaFoldDB" id="A0A9Q2S7A0"/>
<dbReference type="RefSeq" id="WP_171046135.1">
    <property type="nucleotide sequence ID" value="NZ_JAFBWU010000022.1"/>
</dbReference>
<dbReference type="GO" id="GO:0004016">
    <property type="term" value="F:adenylate cyclase activity"/>
    <property type="evidence" value="ECO:0007669"/>
    <property type="project" value="UniProtKB-ARBA"/>
</dbReference>
<proteinExistence type="predicted"/>
<dbReference type="InterPro" id="IPR027417">
    <property type="entry name" value="P-loop_NTPase"/>
</dbReference>